<dbReference type="GO" id="GO:0032790">
    <property type="term" value="P:ribosome disassembly"/>
    <property type="evidence" value="ECO:0007669"/>
    <property type="project" value="TreeGrafter"/>
</dbReference>
<dbReference type="InterPro" id="IPR036787">
    <property type="entry name" value="T_IF-3_N_sf"/>
</dbReference>
<dbReference type="InterPro" id="IPR019814">
    <property type="entry name" value="Translation_initiation_fac_3_N"/>
</dbReference>
<feature type="domain" description="Translation initiation factor 3 N-terminal" evidence="7">
    <location>
        <begin position="26"/>
        <end position="95"/>
    </location>
</feature>
<keyword evidence="2 5" id="KW-0396">Initiation factor</keyword>
<dbReference type="SUPFAM" id="SSF55200">
    <property type="entry name" value="Translation initiation factor IF3, C-terminal domain"/>
    <property type="match status" value="1"/>
</dbReference>
<dbReference type="EMBL" id="JADING010000070">
    <property type="protein sequence ID" value="MBO8414333.1"/>
    <property type="molecule type" value="Genomic_DNA"/>
</dbReference>
<feature type="domain" description="Translation initiation factor 3 C-terminal" evidence="6">
    <location>
        <begin position="106"/>
        <end position="187"/>
    </location>
</feature>
<dbReference type="Gene3D" id="3.10.20.80">
    <property type="entry name" value="Translation initiation factor 3 (IF-3), N-terminal domain"/>
    <property type="match status" value="1"/>
</dbReference>
<comment type="caution">
    <text evidence="8">The sequence shown here is derived from an EMBL/GenBank/DDBJ whole genome shotgun (WGS) entry which is preliminary data.</text>
</comment>
<evidence type="ECO:0000313" key="9">
    <source>
        <dbReference type="Proteomes" id="UP000823629"/>
    </source>
</evidence>
<gene>
    <name evidence="8" type="ORF">IAC78_02515</name>
</gene>
<evidence type="ECO:0000256" key="1">
    <source>
        <dbReference type="ARBA" id="ARBA00005439"/>
    </source>
</evidence>
<evidence type="ECO:0000256" key="5">
    <source>
        <dbReference type="RuleBase" id="RU000646"/>
    </source>
</evidence>
<dbReference type="PANTHER" id="PTHR10938:SF0">
    <property type="entry name" value="TRANSLATION INITIATION FACTOR IF-3, MITOCHONDRIAL"/>
    <property type="match status" value="1"/>
</dbReference>
<dbReference type="PANTHER" id="PTHR10938">
    <property type="entry name" value="TRANSLATION INITIATION FACTOR IF-3"/>
    <property type="match status" value="1"/>
</dbReference>
<reference evidence="8" key="2">
    <citation type="journal article" date="2021" name="PeerJ">
        <title>Extensive microbial diversity within the chicken gut microbiome revealed by metagenomics and culture.</title>
        <authorList>
            <person name="Gilroy R."/>
            <person name="Ravi A."/>
            <person name="Getino M."/>
            <person name="Pursley I."/>
            <person name="Horton D.L."/>
            <person name="Alikhan N.F."/>
            <person name="Baker D."/>
            <person name="Gharbi K."/>
            <person name="Hall N."/>
            <person name="Watson M."/>
            <person name="Adriaenssens E.M."/>
            <person name="Foster-Nyarko E."/>
            <person name="Jarju S."/>
            <person name="Secka A."/>
            <person name="Antonio M."/>
            <person name="Oren A."/>
            <person name="Chaudhuri R.R."/>
            <person name="La Ragione R."/>
            <person name="Hildebrand F."/>
            <person name="Pallen M.J."/>
        </authorList>
    </citation>
    <scope>NUCLEOTIDE SEQUENCE</scope>
    <source>
        <strain evidence="8">1748</strain>
    </source>
</reference>
<keyword evidence="3 5" id="KW-0648">Protein biosynthesis</keyword>
<dbReference type="Gene3D" id="3.30.110.10">
    <property type="entry name" value="Translation initiation factor 3 (IF-3), C-terminal domain"/>
    <property type="match status" value="1"/>
</dbReference>
<comment type="similarity">
    <text evidence="1 5">Belongs to the IF-3 family.</text>
</comment>
<evidence type="ECO:0000256" key="4">
    <source>
        <dbReference type="NCBIfam" id="TIGR00168"/>
    </source>
</evidence>
<evidence type="ECO:0000256" key="2">
    <source>
        <dbReference type="ARBA" id="ARBA00022540"/>
    </source>
</evidence>
<dbReference type="InterPro" id="IPR001288">
    <property type="entry name" value="Translation_initiation_fac_3"/>
</dbReference>
<comment type="subcellular location">
    <subcellularLocation>
        <location evidence="5">Cytoplasm</location>
    </subcellularLocation>
</comment>
<comment type="subunit">
    <text evidence="5">Monomer.</text>
</comment>
<dbReference type="InterPro" id="IPR019815">
    <property type="entry name" value="Translation_initiation_fac_3_C"/>
</dbReference>
<evidence type="ECO:0000259" key="6">
    <source>
        <dbReference type="Pfam" id="PF00707"/>
    </source>
</evidence>
<dbReference type="SUPFAM" id="SSF54364">
    <property type="entry name" value="Translation initiation factor IF3, N-terminal domain"/>
    <property type="match status" value="1"/>
</dbReference>
<dbReference type="InterPro" id="IPR019813">
    <property type="entry name" value="Translation_initiation_fac3_CS"/>
</dbReference>
<evidence type="ECO:0000259" key="7">
    <source>
        <dbReference type="Pfam" id="PF05198"/>
    </source>
</evidence>
<accession>A0A9D9D9G5</accession>
<proteinExistence type="inferred from homology"/>
<dbReference type="Pfam" id="PF00707">
    <property type="entry name" value="IF3_C"/>
    <property type="match status" value="1"/>
</dbReference>
<dbReference type="GO" id="GO:0043022">
    <property type="term" value="F:ribosome binding"/>
    <property type="evidence" value="ECO:0007669"/>
    <property type="project" value="TreeGrafter"/>
</dbReference>
<dbReference type="GO" id="GO:0016020">
    <property type="term" value="C:membrane"/>
    <property type="evidence" value="ECO:0007669"/>
    <property type="project" value="TreeGrafter"/>
</dbReference>
<name>A0A9D9D9G5_9BACL</name>
<dbReference type="PROSITE" id="PS00938">
    <property type="entry name" value="IF3"/>
    <property type="match status" value="1"/>
</dbReference>
<evidence type="ECO:0000313" key="8">
    <source>
        <dbReference type="EMBL" id="MBO8414333.1"/>
    </source>
</evidence>
<dbReference type="Proteomes" id="UP000823629">
    <property type="component" value="Unassembled WGS sequence"/>
</dbReference>
<dbReference type="Pfam" id="PF05198">
    <property type="entry name" value="IF3_N"/>
    <property type="match status" value="1"/>
</dbReference>
<dbReference type="GO" id="GO:0005829">
    <property type="term" value="C:cytosol"/>
    <property type="evidence" value="ECO:0007669"/>
    <property type="project" value="TreeGrafter"/>
</dbReference>
<protein>
    <recommendedName>
        <fullName evidence="4 5">Translation initiation factor IF-3</fullName>
    </recommendedName>
</protein>
<dbReference type="NCBIfam" id="TIGR00168">
    <property type="entry name" value="infC"/>
    <property type="match status" value="1"/>
</dbReference>
<reference evidence="8" key="1">
    <citation type="submission" date="2020-10" db="EMBL/GenBank/DDBJ databases">
        <authorList>
            <person name="Gilroy R."/>
        </authorList>
    </citation>
    <scope>NUCLEOTIDE SEQUENCE</scope>
    <source>
        <strain evidence="8">1748</strain>
    </source>
</reference>
<dbReference type="GO" id="GO:0003743">
    <property type="term" value="F:translation initiation factor activity"/>
    <property type="evidence" value="ECO:0007669"/>
    <property type="project" value="UniProtKB-UniRule"/>
</dbReference>
<dbReference type="AlphaFoldDB" id="A0A9D9D9G5"/>
<organism evidence="8 9">
    <name type="scientific">Candidatus Scatoplasma merdavium</name>
    <dbReference type="NCBI Taxonomy" id="2840932"/>
    <lineage>
        <taxon>Bacteria</taxon>
        <taxon>Bacillati</taxon>
        <taxon>Bacillota</taxon>
        <taxon>Bacilli</taxon>
        <taxon>Bacillales</taxon>
        <taxon>Candidatus Scatoplasma</taxon>
    </lineage>
</organism>
<dbReference type="InterPro" id="IPR036788">
    <property type="entry name" value="T_IF-3_C_sf"/>
</dbReference>
<sequence>MTKEVHLINPNYLKRPQPPRVQKDLVNEFIPFRQVLVVNEDGQKIGIMSKDEALDIAADKDLDLFCIAPQAKPPVCKILNFSKYKFEKKKAERENKSKNSRPNLDKEIKITPFTGQHDIETKTNQAKALLEKGWKLKLTVLLKGRMVDKVDVADAALQKMIDILKDYGTVEKAPTKEGKNYFCYMSPIKKKK</sequence>
<comment type="function">
    <text evidence="5">IF-3 binds to the 30S ribosomal subunit and shifts the equilibrium between 70S ribosomes and their 50S and 30S subunits in favor of the free subunits, thus enhancing the availability of 30S subunits on which protein synthesis initiation begins.</text>
</comment>
<evidence type="ECO:0000256" key="3">
    <source>
        <dbReference type="ARBA" id="ARBA00022917"/>
    </source>
</evidence>